<dbReference type="Proteomes" id="UP000489600">
    <property type="component" value="Unassembled WGS sequence"/>
</dbReference>
<evidence type="ECO:0000313" key="2">
    <source>
        <dbReference type="Proteomes" id="UP000489600"/>
    </source>
</evidence>
<keyword evidence="2" id="KW-1185">Reference proteome</keyword>
<protein>
    <submittedName>
        <fullName evidence="1">Uncharacterized protein</fullName>
    </submittedName>
</protein>
<dbReference type="AlphaFoldDB" id="A0A565C8I2"/>
<name>A0A565C8I2_9BRAS</name>
<gene>
    <name evidence="1" type="ORF">ANE_LOCUS20410</name>
</gene>
<organism evidence="1 2">
    <name type="scientific">Arabis nemorensis</name>
    <dbReference type="NCBI Taxonomy" id="586526"/>
    <lineage>
        <taxon>Eukaryota</taxon>
        <taxon>Viridiplantae</taxon>
        <taxon>Streptophyta</taxon>
        <taxon>Embryophyta</taxon>
        <taxon>Tracheophyta</taxon>
        <taxon>Spermatophyta</taxon>
        <taxon>Magnoliopsida</taxon>
        <taxon>eudicotyledons</taxon>
        <taxon>Gunneridae</taxon>
        <taxon>Pentapetalae</taxon>
        <taxon>rosids</taxon>
        <taxon>malvids</taxon>
        <taxon>Brassicales</taxon>
        <taxon>Brassicaceae</taxon>
        <taxon>Arabideae</taxon>
        <taxon>Arabis</taxon>
    </lineage>
</organism>
<proteinExistence type="predicted"/>
<reference evidence="1" key="1">
    <citation type="submission" date="2019-07" db="EMBL/GenBank/DDBJ databases">
        <authorList>
            <person name="Dittberner H."/>
        </authorList>
    </citation>
    <scope>NUCLEOTIDE SEQUENCE [LARGE SCALE GENOMIC DNA]</scope>
</reference>
<evidence type="ECO:0000313" key="1">
    <source>
        <dbReference type="EMBL" id="VVB09966.1"/>
    </source>
</evidence>
<accession>A0A565C8I2</accession>
<sequence>MASFSYPPQENLRAAQIQGISRRMVGIVRIVSKLPFSRRRFMHLVFGTNNVLVRKTRLESNWFHEFRKLQPCSTLNRCDFFQRQEITTSMKMSDSEERPCIEEGRSCIKESTKVAR</sequence>
<comment type="caution">
    <text evidence="1">The sequence shown here is derived from an EMBL/GenBank/DDBJ whole genome shotgun (WGS) entry which is preliminary data.</text>
</comment>
<dbReference type="EMBL" id="CABITT030000007">
    <property type="protein sequence ID" value="VVB09966.1"/>
    <property type="molecule type" value="Genomic_DNA"/>
</dbReference>